<sequence>MHPRNFKLPALSRRGLPLYFCVFVLAFLLGRFTTPTPDPAVVGFDLGSDPIDDAPLLAGDFVGDAWVAPPGGDPSDHYTAEQMDQLIDNLAAMLNQPADTGLDRSETADPASVSENSTASANQVLVQAEAGAELPERPPAGHGAEDPTASKAGGSTGDHEVAEAVTPAVEAVVAPVASAARDSQAQPAPAGSVVAHRVASGDNLTKILRQHGVRDLAVTVVELLRDKRSRSRLSTLRSGEELFIRQHEGALVELSMDSSAGEAMVMKRNSKGRFYPVFEAKETETVIRVVAGQVQRGVFFDSAVQAGLSASMVQGLVRHLEWRVDFGKDIRNGDRFRVLLKEVVAGGQAVSPAQAVAVQYQGARVSVTLYRHMDGQFYTEDGETGALAFLRKPVLEYRRISSGFSPNRKHPITGRTAPHNGVDFSGPVGTPVLAAADGEVVEARYKRLNGNFIRIKHGKYQTYYLHLSDMAVTKGQRVRRGQVIGSLGNTGRSTGPHLHFEIHENGVPKNPLTMPLPASKDLEQLMAEGFIERLARYQSHLG</sequence>
<dbReference type="GO" id="GO:0004222">
    <property type="term" value="F:metalloendopeptidase activity"/>
    <property type="evidence" value="ECO:0007669"/>
    <property type="project" value="TreeGrafter"/>
</dbReference>
<dbReference type="Gene3D" id="3.10.450.350">
    <property type="match status" value="2"/>
</dbReference>
<dbReference type="AlphaFoldDB" id="A0A1M5TAX0"/>
<keyword evidence="5 11" id="KW-0378">Hydrolase</keyword>
<proteinExistence type="predicted"/>
<evidence type="ECO:0000313" key="12">
    <source>
        <dbReference type="Proteomes" id="UP000184268"/>
    </source>
</evidence>
<dbReference type="CDD" id="cd12797">
    <property type="entry name" value="M23_peptidase"/>
    <property type="match status" value="1"/>
</dbReference>
<keyword evidence="12" id="KW-1185">Reference proteome</keyword>
<comment type="subcellular location">
    <subcellularLocation>
        <location evidence="2">Cell envelope</location>
    </subcellularLocation>
</comment>
<evidence type="ECO:0000256" key="3">
    <source>
        <dbReference type="ARBA" id="ARBA00022670"/>
    </source>
</evidence>
<evidence type="ECO:0000259" key="10">
    <source>
        <dbReference type="Pfam" id="PF19425"/>
    </source>
</evidence>
<evidence type="ECO:0000256" key="7">
    <source>
        <dbReference type="ARBA" id="ARBA00023049"/>
    </source>
</evidence>
<evidence type="ECO:0000259" key="9">
    <source>
        <dbReference type="Pfam" id="PF01551"/>
    </source>
</evidence>
<feature type="region of interest" description="Disordered" evidence="8">
    <location>
        <begin position="100"/>
        <end position="119"/>
    </location>
</feature>
<evidence type="ECO:0000256" key="5">
    <source>
        <dbReference type="ARBA" id="ARBA00022801"/>
    </source>
</evidence>
<dbReference type="GO" id="GO:0006508">
    <property type="term" value="P:proteolysis"/>
    <property type="evidence" value="ECO:0007669"/>
    <property type="project" value="UniProtKB-KW"/>
</dbReference>
<keyword evidence="7" id="KW-0482">Metalloprotease</keyword>
<gene>
    <name evidence="11" type="ORF">SAMN02745129_2067</name>
</gene>
<feature type="domain" description="M23ase beta-sheet core" evidence="9">
    <location>
        <begin position="418"/>
        <end position="511"/>
    </location>
</feature>
<keyword evidence="4" id="KW-0479">Metal-binding</keyword>
<accession>A0A1M5TAX0</accession>
<keyword evidence="6" id="KW-0862">Zinc</keyword>
<feature type="domain" description="Csd3-like second N-terminal" evidence="10">
    <location>
        <begin position="288"/>
        <end position="406"/>
    </location>
</feature>
<dbReference type="InterPro" id="IPR050570">
    <property type="entry name" value="Cell_wall_metabolism_enzyme"/>
</dbReference>
<dbReference type="Pfam" id="PF01551">
    <property type="entry name" value="Peptidase_M23"/>
    <property type="match status" value="1"/>
</dbReference>
<evidence type="ECO:0000256" key="1">
    <source>
        <dbReference type="ARBA" id="ARBA00001947"/>
    </source>
</evidence>
<dbReference type="STRING" id="299255.SAMN02745129_2067"/>
<dbReference type="InterPro" id="IPR011055">
    <property type="entry name" value="Dup_hybrid_motif"/>
</dbReference>
<dbReference type="Pfam" id="PF19425">
    <property type="entry name" value="Csd3_N2"/>
    <property type="match status" value="1"/>
</dbReference>
<evidence type="ECO:0000313" key="11">
    <source>
        <dbReference type="EMBL" id="SHH47935.1"/>
    </source>
</evidence>
<comment type="cofactor">
    <cofactor evidence="1">
        <name>Zn(2+)</name>
        <dbReference type="ChEBI" id="CHEBI:29105"/>
    </cofactor>
</comment>
<name>A0A1M5TAX0_9GAMM</name>
<dbReference type="FunFam" id="2.70.70.10:FF:000002">
    <property type="entry name" value="Murein DD-endopeptidase MepM"/>
    <property type="match status" value="1"/>
</dbReference>
<protein>
    <submittedName>
        <fullName evidence="11">Murein DD-endopeptidase MepM and murein hydrolase activator NlpD, contain LysM domain</fullName>
    </submittedName>
</protein>
<organism evidence="11 12">
    <name type="scientific">Ferrimonas marina</name>
    <dbReference type="NCBI Taxonomy" id="299255"/>
    <lineage>
        <taxon>Bacteria</taxon>
        <taxon>Pseudomonadati</taxon>
        <taxon>Pseudomonadota</taxon>
        <taxon>Gammaproteobacteria</taxon>
        <taxon>Alteromonadales</taxon>
        <taxon>Ferrimonadaceae</taxon>
        <taxon>Ferrimonas</taxon>
    </lineage>
</organism>
<dbReference type="InterPro" id="IPR045834">
    <property type="entry name" value="Csd3_N2"/>
</dbReference>
<evidence type="ECO:0000256" key="2">
    <source>
        <dbReference type="ARBA" id="ARBA00004196"/>
    </source>
</evidence>
<dbReference type="SUPFAM" id="SSF51261">
    <property type="entry name" value="Duplicated hybrid motif"/>
    <property type="match status" value="1"/>
</dbReference>
<dbReference type="InterPro" id="IPR016047">
    <property type="entry name" value="M23ase_b-sheet_dom"/>
</dbReference>
<dbReference type="PANTHER" id="PTHR21666">
    <property type="entry name" value="PEPTIDASE-RELATED"/>
    <property type="match status" value="1"/>
</dbReference>
<dbReference type="Gene3D" id="2.70.70.10">
    <property type="entry name" value="Glucose Permease (Domain IIA)"/>
    <property type="match status" value="1"/>
</dbReference>
<keyword evidence="3" id="KW-0645">Protease</keyword>
<reference evidence="11 12" key="1">
    <citation type="submission" date="2016-11" db="EMBL/GenBank/DDBJ databases">
        <authorList>
            <person name="Jaros S."/>
            <person name="Januszkiewicz K."/>
            <person name="Wedrychowicz H."/>
        </authorList>
    </citation>
    <scope>NUCLEOTIDE SEQUENCE [LARGE SCALE GENOMIC DNA]</scope>
    <source>
        <strain evidence="11 12">DSM 16917</strain>
    </source>
</reference>
<feature type="region of interest" description="Disordered" evidence="8">
    <location>
        <begin position="134"/>
        <end position="160"/>
    </location>
</feature>
<dbReference type="PANTHER" id="PTHR21666:SF288">
    <property type="entry name" value="CELL DIVISION PROTEIN YTFB"/>
    <property type="match status" value="1"/>
</dbReference>
<evidence type="ECO:0000256" key="8">
    <source>
        <dbReference type="SAM" id="MobiDB-lite"/>
    </source>
</evidence>
<dbReference type="GO" id="GO:0046872">
    <property type="term" value="F:metal ion binding"/>
    <property type="evidence" value="ECO:0007669"/>
    <property type="project" value="UniProtKB-KW"/>
</dbReference>
<evidence type="ECO:0000256" key="4">
    <source>
        <dbReference type="ARBA" id="ARBA00022723"/>
    </source>
</evidence>
<evidence type="ECO:0000256" key="6">
    <source>
        <dbReference type="ARBA" id="ARBA00022833"/>
    </source>
</evidence>
<dbReference type="Proteomes" id="UP000184268">
    <property type="component" value="Unassembled WGS sequence"/>
</dbReference>
<dbReference type="GO" id="GO:0030313">
    <property type="term" value="C:cell envelope"/>
    <property type="evidence" value="ECO:0007669"/>
    <property type="project" value="UniProtKB-SubCell"/>
</dbReference>
<dbReference type="EMBL" id="FQXG01000003">
    <property type="protein sequence ID" value="SHH47935.1"/>
    <property type="molecule type" value="Genomic_DNA"/>
</dbReference>